<dbReference type="OrthoDB" id="7652129at2"/>
<evidence type="ECO:0000313" key="1">
    <source>
        <dbReference type="EMBL" id="SHG59223.1"/>
    </source>
</evidence>
<accession>A0A1M5L482</accession>
<dbReference type="RefSeq" id="WP_072898401.1">
    <property type="nucleotide sequence ID" value="NZ_FQXB01000001.1"/>
</dbReference>
<proteinExistence type="predicted"/>
<gene>
    <name evidence="1" type="ORF">SAMN05444003_0062</name>
</gene>
<keyword evidence="2" id="KW-1185">Reference proteome</keyword>
<sequence>MPKYNRQFDLNQDELSLIETALRERSARLVDAKAVAEHGNVSQAHIEDTIRAGEELLGRLHNQKVFYRPKKQVYIGG</sequence>
<dbReference type="AlphaFoldDB" id="A0A1M5L482"/>
<dbReference type="Proteomes" id="UP000184074">
    <property type="component" value="Unassembled WGS sequence"/>
</dbReference>
<dbReference type="STRING" id="1508389.SAMN05444003_0062"/>
<protein>
    <submittedName>
        <fullName evidence="1">Uncharacterized protein</fullName>
    </submittedName>
</protein>
<name>A0A1M5L482_9RHOB</name>
<dbReference type="EMBL" id="FQXB01000001">
    <property type="protein sequence ID" value="SHG59223.1"/>
    <property type="molecule type" value="Genomic_DNA"/>
</dbReference>
<evidence type="ECO:0000313" key="2">
    <source>
        <dbReference type="Proteomes" id="UP000184074"/>
    </source>
</evidence>
<reference evidence="1 2" key="1">
    <citation type="submission" date="2016-11" db="EMBL/GenBank/DDBJ databases">
        <authorList>
            <person name="Jaros S."/>
            <person name="Januszkiewicz K."/>
            <person name="Wedrychowicz H."/>
        </authorList>
    </citation>
    <scope>NUCLEOTIDE SEQUENCE [LARGE SCALE GENOMIC DNA]</scope>
    <source>
        <strain evidence="1 2">DSM 28715</strain>
    </source>
</reference>
<organism evidence="1 2">
    <name type="scientific">Cognatiyoonia sediminum</name>
    <dbReference type="NCBI Taxonomy" id="1508389"/>
    <lineage>
        <taxon>Bacteria</taxon>
        <taxon>Pseudomonadati</taxon>
        <taxon>Pseudomonadota</taxon>
        <taxon>Alphaproteobacteria</taxon>
        <taxon>Rhodobacterales</taxon>
        <taxon>Paracoccaceae</taxon>
        <taxon>Cognatiyoonia</taxon>
    </lineage>
</organism>